<evidence type="ECO:0000256" key="1">
    <source>
        <dbReference type="ARBA" id="ARBA00009353"/>
    </source>
</evidence>
<dbReference type="SUPFAM" id="SSF51735">
    <property type="entry name" value="NAD(P)-binding Rossmann-fold domains"/>
    <property type="match status" value="1"/>
</dbReference>
<dbReference type="NCBIfam" id="TIGR01777">
    <property type="entry name" value="yfcH"/>
    <property type="match status" value="1"/>
</dbReference>
<accession>A0A1H8YP49</accession>
<dbReference type="CDD" id="cd07820">
    <property type="entry name" value="SRPBCC_3"/>
    <property type="match status" value="1"/>
</dbReference>
<evidence type="ECO:0000259" key="2">
    <source>
        <dbReference type="Pfam" id="PF01370"/>
    </source>
</evidence>
<dbReference type="InterPro" id="IPR001509">
    <property type="entry name" value="Epimerase_deHydtase"/>
</dbReference>
<sequence>MSPEFSSVVPAPVDEVFEWHGRPGAIVRLSPPWQPVRVGSESGSLRDGRATLVFPGGLKWTAEHRAEGYQPPVQFVDRLATPGLATVLPWKHTHRFEADGPDRTIMTDEVDTPLPAMLLRSMFAYRHRQLADDLAAQHRYRHDPMTVVVTGASGLVGAALTALLTTGGHRVVRLVRREPRTADERTWHPADPGEQLLAGIDAVVHLAGASLAGRFGDRHKRAVRESRIGPTRALAELAVRTPDGPRVFVSASAVGYYGPDRGDENLREDSAAGSGFLADVVADWEEAAAPAATGAARFVQVRTGLVLSPRGGLLRLQHPLFAAGLGGPLGDGRQWMPWIGIDDLTDIYLRALTDDDLAGPVNAVSPAPVRNAEYTRKLAAVLRRPAVLRVPYLGPRLLLGQEGAREVAFAGQRALPQRLLDGRHVFRHRRVDLALAHLLGAAMPAPAGE</sequence>
<dbReference type="Pfam" id="PF08338">
    <property type="entry name" value="DUF1731"/>
    <property type="match status" value="1"/>
</dbReference>
<dbReference type="InterPro" id="IPR036291">
    <property type="entry name" value="NAD(P)-bd_dom_sf"/>
</dbReference>
<dbReference type="SUPFAM" id="SSF55961">
    <property type="entry name" value="Bet v1-like"/>
    <property type="match status" value="1"/>
</dbReference>
<feature type="domain" description="DUF1731" evidence="3">
    <location>
        <begin position="390"/>
        <end position="438"/>
    </location>
</feature>
<dbReference type="OrthoDB" id="9801773at2"/>
<feature type="domain" description="NAD-dependent epimerase/dehydratase" evidence="2">
    <location>
        <begin position="147"/>
        <end position="356"/>
    </location>
</feature>
<protein>
    <recommendedName>
        <fullName evidence="6">TIGR01777 family protein</fullName>
    </recommendedName>
</protein>
<evidence type="ECO:0000313" key="5">
    <source>
        <dbReference type="Proteomes" id="UP000198582"/>
    </source>
</evidence>
<dbReference type="AlphaFoldDB" id="A0A1H8YP49"/>
<evidence type="ECO:0000259" key="3">
    <source>
        <dbReference type="Pfam" id="PF08338"/>
    </source>
</evidence>
<evidence type="ECO:0000313" key="4">
    <source>
        <dbReference type="EMBL" id="SEP53929.1"/>
    </source>
</evidence>
<dbReference type="Pfam" id="PF01370">
    <property type="entry name" value="Epimerase"/>
    <property type="match status" value="1"/>
</dbReference>
<gene>
    <name evidence="4" type="ORF">SAMN04489732_13344</name>
</gene>
<keyword evidence="5" id="KW-1185">Reference proteome</keyword>
<dbReference type="Gene3D" id="3.30.530.20">
    <property type="match status" value="1"/>
</dbReference>
<reference evidence="4 5" key="1">
    <citation type="submission" date="2016-10" db="EMBL/GenBank/DDBJ databases">
        <authorList>
            <person name="de Groot N.N."/>
        </authorList>
    </citation>
    <scope>NUCLEOTIDE SEQUENCE [LARGE SCALE GENOMIC DNA]</scope>
    <source>
        <strain evidence="4 5">DSM 44993</strain>
    </source>
</reference>
<dbReference type="Proteomes" id="UP000198582">
    <property type="component" value="Unassembled WGS sequence"/>
</dbReference>
<proteinExistence type="inferred from homology"/>
<dbReference type="RefSeq" id="WP_091628896.1">
    <property type="nucleotide sequence ID" value="NZ_FOEF01000033.1"/>
</dbReference>
<evidence type="ECO:0008006" key="6">
    <source>
        <dbReference type="Google" id="ProtNLM"/>
    </source>
</evidence>
<name>A0A1H8YP49_9PSEU</name>
<dbReference type="EMBL" id="FOEF01000033">
    <property type="protein sequence ID" value="SEP53929.1"/>
    <property type="molecule type" value="Genomic_DNA"/>
</dbReference>
<dbReference type="STRING" id="394193.SAMN04489732_13344"/>
<dbReference type="Gene3D" id="3.40.50.720">
    <property type="entry name" value="NAD(P)-binding Rossmann-like Domain"/>
    <property type="match status" value="1"/>
</dbReference>
<organism evidence="4 5">
    <name type="scientific">Amycolatopsis saalfeldensis</name>
    <dbReference type="NCBI Taxonomy" id="394193"/>
    <lineage>
        <taxon>Bacteria</taxon>
        <taxon>Bacillati</taxon>
        <taxon>Actinomycetota</taxon>
        <taxon>Actinomycetes</taxon>
        <taxon>Pseudonocardiales</taxon>
        <taxon>Pseudonocardiaceae</taxon>
        <taxon>Amycolatopsis</taxon>
    </lineage>
</organism>
<dbReference type="InterPro" id="IPR013549">
    <property type="entry name" value="DUF1731"/>
</dbReference>
<dbReference type="PANTHER" id="PTHR11092">
    <property type="entry name" value="SUGAR NUCLEOTIDE EPIMERASE RELATED"/>
    <property type="match status" value="1"/>
</dbReference>
<comment type="similarity">
    <text evidence="1">Belongs to the NAD(P)-dependent epimerase/dehydratase family. SDR39U1 subfamily.</text>
</comment>
<dbReference type="InterPro" id="IPR010099">
    <property type="entry name" value="SDR39U1"/>
</dbReference>
<dbReference type="PANTHER" id="PTHR11092:SF0">
    <property type="entry name" value="EPIMERASE FAMILY PROTEIN SDR39U1"/>
    <property type="match status" value="1"/>
</dbReference>
<dbReference type="InterPro" id="IPR023393">
    <property type="entry name" value="START-like_dom_sf"/>
</dbReference>